<comment type="caution">
    <text evidence="1">The sequence shown here is derived from an EMBL/GenBank/DDBJ whole genome shotgun (WGS) entry which is preliminary data.</text>
</comment>
<dbReference type="Proteomes" id="UP000076482">
    <property type="component" value="Unassembled WGS sequence"/>
</dbReference>
<protein>
    <submittedName>
        <fullName evidence="1">Uncharacterized protein</fullName>
    </submittedName>
</protein>
<reference evidence="1 2" key="1">
    <citation type="submission" date="2015-09" db="EMBL/GenBank/DDBJ databases">
        <title>Bacillus cereus food isolates.</title>
        <authorList>
            <person name="Boekhorst J."/>
        </authorList>
    </citation>
    <scope>NUCLEOTIDE SEQUENCE [LARGE SCALE GENOMIC DNA]</scope>
    <source>
        <strain evidence="1 2">B4088</strain>
    </source>
</reference>
<name>A0A164KDX4_BACCE</name>
<dbReference type="AlphaFoldDB" id="A0A164KDX4"/>
<dbReference type="PATRIC" id="fig|1396.535.peg.5105"/>
<organism evidence="1 2">
    <name type="scientific">Bacillus cereus</name>
    <dbReference type="NCBI Taxonomy" id="1396"/>
    <lineage>
        <taxon>Bacteria</taxon>
        <taxon>Bacillati</taxon>
        <taxon>Bacillota</taxon>
        <taxon>Bacilli</taxon>
        <taxon>Bacillales</taxon>
        <taxon>Bacillaceae</taxon>
        <taxon>Bacillus</taxon>
        <taxon>Bacillus cereus group</taxon>
    </lineage>
</organism>
<proteinExistence type="predicted"/>
<accession>A0A164KDX4</accession>
<gene>
    <name evidence="1" type="ORF">B4088_6605</name>
</gene>
<sequence>MIVPRDIPAAGFAFVCGMLSTITVPGIKEVPLGRLSIKITLLAGRSPVLGIVTV</sequence>
<dbReference type="EMBL" id="LJKE01000137">
    <property type="protein sequence ID" value="KZD49545.1"/>
    <property type="molecule type" value="Genomic_DNA"/>
</dbReference>
<evidence type="ECO:0000313" key="2">
    <source>
        <dbReference type="Proteomes" id="UP000076482"/>
    </source>
</evidence>
<evidence type="ECO:0000313" key="1">
    <source>
        <dbReference type="EMBL" id="KZD49545.1"/>
    </source>
</evidence>